<accession>A0ABQ5D144</accession>
<evidence type="ECO:0000313" key="2">
    <source>
        <dbReference type="EMBL" id="GJT33060.1"/>
    </source>
</evidence>
<sequence length="204" mass="22309">MMQKIPPEQQRAKSPKAGSNVYFGGVLIAVVSCLAACANTDSKTTGATTSVSTDPASSIVATDLVPDMLFQPVATKSLDKILRDPIGIKNLNAHRLKLKLASHNLWLSSPHIPECHHFFLFSARSLFQQQADVSDITSLLASSTHHVMKLLISFIKPLLQELYAQKSLGMCHDDKDVHEFTTRSSLYNWLLSVGKSDSGKYGSP</sequence>
<reference evidence="2" key="1">
    <citation type="journal article" date="2022" name="Int. J. Mol. Sci.">
        <title>Draft Genome of Tanacetum Coccineum: Genomic Comparison of Closely Related Tanacetum-Family Plants.</title>
        <authorList>
            <person name="Yamashiro T."/>
            <person name="Shiraishi A."/>
            <person name="Nakayama K."/>
            <person name="Satake H."/>
        </authorList>
    </citation>
    <scope>NUCLEOTIDE SEQUENCE</scope>
</reference>
<evidence type="ECO:0000313" key="3">
    <source>
        <dbReference type="Proteomes" id="UP001151760"/>
    </source>
</evidence>
<comment type="caution">
    <text evidence="2">The sequence shown here is derived from an EMBL/GenBank/DDBJ whole genome shotgun (WGS) entry which is preliminary data.</text>
</comment>
<dbReference type="Proteomes" id="UP001151760">
    <property type="component" value="Unassembled WGS sequence"/>
</dbReference>
<keyword evidence="1" id="KW-0812">Transmembrane</keyword>
<name>A0ABQ5D144_9ASTR</name>
<dbReference type="PROSITE" id="PS51257">
    <property type="entry name" value="PROKAR_LIPOPROTEIN"/>
    <property type="match status" value="1"/>
</dbReference>
<keyword evidence="3" id="KW-1185">Reference proteome</keyword>
<reference evidence="2" key="2">
    <citation type="submission" date="2022-01" db="EMBL/GenBank/DDBJ databases">
        <authorList>
            <person name="Yamashiro T."/>
            <person name="Shiraishi A."/>
            <person name="Satake H."/>
            <person name="Nakayama K."/>
        </authorList>
    </citation>
    <scope>NUCLEOTIDE SEQUENCE</scope>
</reference>
<organism evidence="2 3">
    <name type="scientific">Tanacetum coccineum</name>
    <dbReference type="NCBI Taxonomy" id="301880"/>
    <lineage>
        <taxon>Eukaryota</taxon>
        <taxon>Viridiplantae</taxon>
        <taxon>Streptophyta</taxon>
        <taxon>Embryophyta</taxon>
        <taxon>Tracheophyta</taxon>
        <taxon>Spermatophyta</taxon>
        <taxon>Magnoliopsida</taxon>
        <taxon>eudicotyledons</taxon>
        <taxon>Gunneridae</taxon>
        <taxon>Pentapetalae</taxon>
        <taxon>asterids</taxon>
        <taxon>campanulids</taxon>
        <taxon>Asterales</taxon>
        <taxon>Asteraceae</taxon>
        <taxon>Asteroideae</taxon>
        <taxon>Anthemideae</taxon>
        <taxon>Anthemidinae</taxon>
        <taxon>Tanacetum</taxon>
    </lineage>
</organism>
<protein>
    <submittedName>
        <fullName evidence="2">Uncharacterized protein</fullName>
    </submittedName>
</protein>
<feature type="transmembrane region" description="Helical" evidence="1">
    <location>
        <begin position="21"/>
        <end position="38"/>
    </location>
</feature>
<gene>
    <name evidence="2" type="ORF">Tco_0923479</name>
</gene>
<keyword evidence="1" id="KW-1133">Transmembrane helix</keyword>
<dbReference type="EMBL" id="BQNB010014845">
    <property type="protein sequence ID" value="GJT33060.1"/>
    <property type="molecule type" value="Genomic_DNA"/>
</dbReference>
<evidence type="ECO:0000256" key="1">
    <source>
        <dbReference type="SAM" id="Phobius"/>
    </source>
</evidence>
<proteinExistence type="predicted"/>
<keyword evidence="1" id="KW-0472">Membrane</keyword>